<feature type="compositionally biased region" description="Basic and acidic residues" evidence="6">
    <location>
        <begin position="2003"/>
        <end position="2013"/>
    </location>
</feature>
<feature type="compositionally biased region" description="Low complexity" evidence="6">
    <location>
        <begin position="25"/>
        <end position="38"/>
    </location>
</feature>
<organism evidence="8 9">
    <name type="scientific">Frankliniella fusca</name>
    <dbReference type="NCBI Taxonomy" id="407009"/>
    <lineage>
        <taxon>Eukaryota</taxon>
        <taxon>Metazoa</taxon>
        <taxon>Ecdysozoa</taxon>
        <taxon>Arthropoda</taxon>
        <taxon>Hexapoda</taxon>
        <taxon>Insecta</taxon>
        <taxon>Pterygota</taxon>
        <taxon>Neoptera</taxon>
        <taxon>Paraneoptera</taxon>
        <taxon>Thysanoptera</taxon>
        <taxon>Terebrantia</taxon>
        <taxon>Thripoidea</taxon>
        <taxon>Thripidae</taxon>
        <taxon>Frankliniella</taxon>
    </lineage>
</organism>
<feature type="repeat" description="ANK" evidence="4">
    <location>
        <begin position="524"/>
        <end position="556"/>
    </location>
</feature>
<dbReference type="FunFam" id="1.25.40.20:FF:000589">
    <property type="entry name" value="ankyrin repeat and KH domain-containing protein 1 isoform X2"/>
    <property type="match status" value="1"/>
</dbReference>
<dbReference type="InterPro" id="IPR036770">
    <property type="entry name" value="Ankyrin_rpt-contain_sf"/>
</dbReference>
<dbReference type="SUPFAM" id="SSF54791">
    <property type="entry name" value="Eukaryotic type KH-domain (KH-domain type I)"/>
    <property type="match status" value="1"/>
</dbReference>
<feature type="repeat" description="ANK" evidence="4">
    <location>
        <begin position="1670"/>
        <end position="1702"/>
    </location>
</feature>
<feature type="compositionally biased region" description="Low complexity" evidence="6">
    <location>
        <begin position="1262"/>
        <end position="1311"/>
    </location>
</feature>
<dbReference type="InterPro" id="IPR047373">
    <property type="entry name" value="KH-I_MASK"/>
</dbReference>
<dbReference type="FunFam" id="1.25.40.20:FF:000041">
    <property type="entry name" value="ankyrin repeat and KH domain-containing protein 1 isoform X1"/>
    <property type="match status" value="1"/>
</dbReference>
<feature type="repeat" description="ANK" evidence="4">
    <location>
        <begin position="1468"/>
        <end position="1500"/>
    </location>
</feature>
<feature type="compositionally biased region" description="Basic residues" evidence="6">
    <location>
        <begin position="1862"/>
        <end position="1877"/>
    </location>
</feature>
<gene>
    <name evidence="8" type="ORF">KUF71_000435</name>
</gene>
<feature type="region of interest" description="Disordered" evidence="6">
    <location>
        <begin position="2103"/>
        <end position="2129"/>
    </location>
</feature>
<feature type="repeat" description="ANK" evidence="4">
    <location>
        <begin position="294"/>
        <end position="326"/>
    </location>
</feature>
<feature type="repeat" description="ANK" evidence="4">
    <location>
        <begin position="1501"/>
        <end position="1533"/>
    </location>
</feature>
<accession>A0AAE1HND5</accession>
<keyword evidence="3" id="KW-0175">Coiled coil</keyword>
<name>A0AAE1HND5_9NEOP</name>
<dbReference type="Gene3D" id="1.25.40.20">
    <property type="entry name" value="Ankyrin repeat-containing domain"/>
    <property type="match status" value="8"/>
</dbReference>
<dbReference type="PROSITE" id="PS50297">
    <property type="entry name" value="ANK_REP_REGION"/>
    <property type="match status" value="19"/>
</dbReference>
<feature type="region of interest" description="Disordered" evidence="6">
    <location>
        <begin position="2424"/>
        <end position="2451"/>
    </location>
</feature>
<dbReference type="InterPro" id="IPR051631">
    <property type="entry name" value="Ankyrin-KH/SAM_domain"/>
</dbReference>
<feature type="repeat" description="ANK" evidence="4">
    <location>
        <begin position="461"/>
        <end position="493"/>
    </location>
</feature>
<dbReference type="EMBL" id="JAHWGI010001174">
    <property type="protein sequence ID" value="KAK3924338.1"/>
    <property type="molecule type" value="Genomic_DNA"/>
</dbReference>
<feature type="repeat" description="ANK" evidence="4">
    <location>
        <begin position="427"/>
        <end position="459"/>
    </location>
</feature>
<dbReference type="FunFam" id="1.25.40.20:FF:000102">
    <property type="entry name" value="ankyrin repeat and KH domain-containing protein 1 isoform X2"/>
    <property type="match status" value="1"/>
</dbReference>
<dbReference type="PANTHER" id="PTHR23206">
    <property type="entry name" value="MASK PROTEIN"/>
    <property type="match status" value="1"/>
</dbReference>
<dbReference type="Gene3D" id="3.30.1370.10">
    <property type="entry name" value="K Homology domain, type 1"/>
    <property type="match status" value="1"/>
</dbReference>
<feature type="repeat" description="ANK" evidence="4">
    <location>
        <begin position="557"/>
        <end position="589"/>
    </location>
</feature>
<feature type="repeat" description="ANK" evidence="4">
    <location>
        <begin position="1535"/>
        <end position="1567"/>
    </location>
</feature>
<dbReference type="Pfam" id="PF00023">
    <property type="entry name" value="Ank"/>
    <property type="match status" value="3"/>
</dbReference>
<evidence type="ECO:0000256" key="6">
    <source>
        <dbReference type="SAM" id="MobiDB-lite"/>
    </source>
</evidence>
<feature type="region of interest" description="Disordered" evidence="6">
    <location>
        <begin position="926"/>
        <end position="986"/>
    </location>
</feature>
<feature type="domain" description="K Homology" evidence="7">
    <location>
        <begin position="2150"/>
        <end position="2220"/>
    </location>
</feature>
<dbReference type="InterPro" id="IPR002110">
    <property type="entry name" value="Ankyrin_rpt"/>
</dbReference>
<evidence type="ECO:0000256" key="3">
    <source>
        <dbReference type="ARBA" id="ARBA00023054"/>
    </source>
</evidence>
<feature type="compositionally biased region" description="Pro residues" evidence="6">
    <location>
        <begin position="2599"/>
        <end position="2611"/>
    </location>
</feature>
<keyword evidence="2 4" id="KW-0040">ANK repeat</keyword>
<dbReference type="InterPro" id="IPR004087">
    <property type="entry name" value="KH_dom"/>
</dbReference>
<feature type="compositionally biased region" description="Basic and acidic residues" evidence="6">
    <location>
        <begin position="2542"/>
        <end position="2557"/>
    </location>
</feature>
<keyword evidence="1" id="KW-0677">Repeat</keyword>
<feature type="region of interest" description="Disordered" evidence="6">
    <location>
        <begin position="2334"/>
        <end position="2394"/>
    </location>
</feature>
<feature type="repeat" description="ANK" evidence="4">
    <location>
        <begin position="491"/>
        <end position="523"/>
    </location>
</feature>
<feature type="compositionally biased region" description="Pro residues" evidence="6">
    <location>
        <begin position="2578"/>
        <end position="2591"/>
    </location>
</feature>
<dbReference type="Pfam" id="PF12796">
    <property type="entry name" value="Ank_2"/>
    <property type="match status" value="9"/>
</dbReference>
<reference evidence="8" key="1">
    <citation type="submission" date="2021-07" db="EMBL/GenBank/DDBJ databases">
        <authorList>
            <person name="Catto M.A."/>
            <person name="Jacobson A."/>
            <person name="Kennedy G."/>
            <person name="Labadie P."/>
            <person name="Hunt B.G."/>
            <person name="Srinivasan R."/>
        </authorList>
    </citation>
    <scope>NUCLEOTIDE SEQUENCE</scope>
    <source>
        <strain evidence="8">PL_HMW_Pooled</strain>
        <tissue evidence="8">Head</tissue>
    </source>
</reference>
<feature type="region of interest" description="Disordered" evidence="6">
    <location>
        <begin position="1853"/>
        <end position="2057"/>
    </location>
</feature>
<dbReference type="InterPro" id="IPR004088">
    <property type="entry name" value="KH_dom_type_1"/>
</dbReference>
<reference evidence="8" key="2">
    <citation type="journal article" date="2023" name="BMC Genomics">
        <title>Pest status, molecular evolution, and epigenetic factors derived from the genome assembly of Frankliniella fusca, a thysanopteran phytovirus vector.</title>
        <authorList>
            <person name="Catto M.A."/>
            <person name="Labadie P.E."/>
            <person name="Jacobson A.L."/>
            <person name="Kennedy G.G."/>
            <person name="Srinivasan R."/>
            <person name="Hunt B.G."/>
        </authorList>
    </citation>
    <scope>NUCLEOTIDE SEQUENCE</scope>
    <source>
        <strain evidence="8">PL_HMW_Pooled</strain>
    </source>
</reference>
<dbReference type="GO" id="GO:0010468">
    <property type="term" value="P:regulation of gene expression"/>
    <property type="evidence" value="ECO:0007669"/>
    <property type="project" value="UniProtKB-ARBA"/>
</dbReference>
<evidence type="ECO:0000256" key="2">
    <source>
        <dbReference type="ARBA" id="ARBA00023043"/>
    </source>
</evidence>
<dbReference type="PRINTS" id="PR01415">
    <property type="entry name" value="ANKYRIN"/>
</dbReference>
<feature type="compositionally biased region" description="Low complexity" evidence="6">
    <location>
        <begin position="926"/>
        <end position="935"/>
    </location>
</feature>
<feature type="region of interest" description="Disordered" evidence="6">
    <location>
        <begin position="2497"/>
        <end position="2633"/>
    </location>
</feature>
<feature type="repeat" description="ANK" evidence="4">
    <location>
        <begin position="261"/>
        <end position="293"/>
    </location>
</feature>
<feature type="repeat" description="ANK" evidence="4">
    <location>
        <begin position="591"/>
        <end position="617"/>
    </location>
</feature>
<dbReference type="InterPro" id="IPR036612">
    <property type="entry name" value="KH_dom_type_1_sf"/>
</dbReference>
<feature type="region of interest" description="Disordered" evidence="6">
    <location>
        <begin position="744"/>
        <end position="774"/>
    </location>
</feature>
<feature type="repeat" description="ANK" evidence="4">
    <location>
        <begin position="328"/>
        <end position="360"/>
    </location>
</feature>
<feature type="compositionally biased region" description="Polar residues" evidence="6">
    <location>
        <begin position="871"/>
        <end position="883"/>
    </location>
</feature>
<feature type="compositionally biased region" description="Low complexity" evidence="6">
    <location>
        <begin position="744"/>
        <end position="755"/>
    </location>
</feature>
<feature type="region of interest" description="Disordered" evidence="6">
    <location>
        <begin position="653"/>
        <end position="713"/>
    </location>
</feature>
<dbReference type="PROSITE" id="PS50088">
    <property type="entry name" value="ANK_REPEAT"/>
    <property type="match status" value="22"/>
</dbReference>
<feature type="compositionally biased region" description="Low complexity" evidence="6">
    <location>
        <begin position="671"/>
        <end position="695"/>
    </location>
</feature>
<feature type="compositionally biased region" description="Basic and acidic residues" evidence="6">
    <location>
        <begin position="2036"/>
        <end position="2048"/>
    </location>
</feature>
<feature type="repeat" description="ANK" evidence="4">
    <location>
        <begin position="1738"/>
        <end position="1770"/>
    </location>
</feature>
<dbReference type="PROSITE" id="PS50084">
    <property type="entry name" value="KH_TYPE_1"/>
    <property type="match status" value="1"/>
</dbReference>
<feature type="repeat" description="ANK" evidence="4">
    <location>
        <begin position="394"/>
        <end position="426"/>
    </location>
</feature>
<feature type="region of interest" description="Disordered" evidence="6">
    <location>
        <begin position="1392"/>
        <end position="1467"/>
    </location>
</feature>
<feature type="compositionally biased region" description="Low complexity" evidence="6">
    <location>
        <begin position="2438"/>
        <end position="2449"/>
    </location>
</feature>
<feature type="compositionally biased region" description="Polar residues" evidence="6">
    <location>
        <begin position="1"/>
        <end position="12"/>
    </location>
</feature>
<feature type="compositionally biased region" description="Low complexity" evidence="6">
    <location>
        <begin position="900"/>
        <end position="910"/>
    </location>
</feature>
<dbReference type="FunFam" id="1.25.40.20:FF:000028">
    <property type="entry name" value="ankyrin repeat domain-containing protein 17 isoform X1"/>
    <property type="match status" value="1"/>
</dbReference>
<feature type="compositionally biased region" description="Polar residues" evidence="6">
    <location>
        <begin position="1992"/>
        <end position="2002"/>
    </location>
</feature>
<keyword evidence="9" id="KW-1185">Reference proteome</keyword>
<feature type="compositionally biased region" description="Acidic residues" evidence="6">
    <location>
        <begin position="1887"/>
        <end position="1903"/>
    </location>
</feature>
<evidence type="ECO:0000259" key="7">
    <source>
        <dbReference type="SMART" id="SM00322"/>
    </source>
</evidence>
<feature type="compositionally biased region" description="Basic and acidic residues" evidence="6">
    <location>
        <begin position="39"/>
        <end position="49"/>
    </location>
</feature>
<feature type="compositionally biased region" description="Basic and acidic residues" evidence="6">
    <location>
        <begin position="968"/>
        <end position="982"/>
    </location>
</feature>
<dbReference type="FunFam" id="1.25.40.20:FF:000012">
    <property type="entry name" value="ankyrin repeat domain-containing protein 17 isoform X1"/>
    <property type="match status" value="1"/>
</dbReference>
<feature type="compositionally biased region" description="Polar residues" evidence="6">
    <location>
        <begin position="2105"/>
        <end position="2119"/>
    </location>
</feature>
<dbReference type="GO" id="GO:0045087">
    <property type="term" value="P:innate immune response"/>
    <property type="evidence" value="ECO:0007669"/>
    <property type="project" value="TreeGrafter"/>
</dbReference>
<proteinExistence type="predicted"/>
<feature type="repeat" description="ANK" evidence="4">
    <location>
        <begin position="228"/>
        <end position="260"/>
    </location>
</feature>
<evidence type="ECO:0000256" key="1">
    <source>
        <dbReference type="ARBA" id="ARBA00022737"/>
    </source>
</evidence>
<evidence type="ECO:0000256" key="4">
    <source>
        <dbReference type="PROSITE-ProRule" id="PRU00023"/>
    </source>
</evidence>
<dbReference type="CDD" id="cd22404">
    <property type="entry name" value="KH-I_MASK"/>
    <property type="match status" value="1"/>
</dbReference>
<feature type="repeat" description="ANK" evidence="4">
    <location>
        <begin position="1603"/>
        <end position="1635"/>
    </location>
</feature>
<comment type="caution">
    <text evidence="8">The sequence shown here is derived from an EMBL/GenBank/DDBJ whole genome shotgun (WGS) entry which is preliminary data.</text>
</comment>
<dbReference type="SUPFAM" id="SSF48403">
    <property type="entry name" value="Ankyrin repeat"/>
    <property type="match status" value="3"/>
</dbReference>
<feature type="compositionally biased region" description="Low complexity" evidence="6">
    <location>
        <begin position="1408"/>
        <end position="1419"/>
    </location>
</feature>
<feature type="compositionally biased region" description="Polar residues" evidence="6">
    <location>
        <begin position="1940"/>
        <end position="1951"/>
    </location>
</feature>
<feature type="compositionally biased region" description="Low complexity" evidence="6">
    <location>
        <begin position="2017"/>
        <end position="2035"/>
    </location>
</feature>
<feature type="region of interest" description="Disordered" evidence="6">
    <location>
        <begin position="1262"/>
        <end position="1371"/>
    </location>
</feature>
<dbReference type="Proteomes" id="UP001219518">
    <property type="component" value="Unassembled WGS sequence"/>
</dbReference>
<dbReference type="SMART" id="SM00322">
    <property type="entry name" value="KH"/>
    <property type="match status" value="1"/>
</dbReference>
<dbReference type="PANTHER" id="PTHR23206:SF8">
    <property type="entry name" value="ANKYRIN REPEAT AND KH DOMAIN-CONTAINING 1"/>
    <property type="match status" value="1"/>
</dbReference>
<evidence type="ECO:0000313" key="8">
    <source>
        <dbReference type="EMBL" id="KAK3924338.1"/>
    </source>
</evidence>
<dbReference type="GO" id="GO:0005737">
    <property type="term" value="C:cytoplasm"/>
    <property type="evidence" value="ECO:0007669"/>
    <property type="project" value="TreeGrafter"/>
</dbReference>
<feature type="region of interest" description="Disordered" evidence="6">
    <location>
        <begin position="1"/>
        <end position="71"/>
    </location>
</feature>
<keyword evidence="5" id="KW-0694">RNA-binding</keyword>
<dbReference type="Pfam" id="PF00013">
    <property type="entry name" value="KH_1"/>
    <property type="match status" value="1"/>
</dbReference>
<evidence type="ECO:0000313" key="9">
    <source>
        <dbReference type="Proteomes" id="UP001219518"/>
    </source>
</evidence>
<feature type="compositionally biased region" description="Acidic residues" evidence="6">
    <location>
        <begin position="56"/>
        <end position="65"/>
    </location>
</feature>
<feature type="compositionally biased region" description="Basic residues" evidence="6">
    <location>
        <begin position="1955"/>
        <end position="1966"/>
    </location>
</feature>
<feature type="compositionally biased region" description="Low complexity" evidence="6">
    <location>
        <begin position="2364"/>
        <end position="2375"/>
    </location>
</feature>
<feature type="repeat" description="ANK" evidence="4">
    <location>
        <begin position="1568"/>
        <end position="1600"/>
    </location>
</feature>
<feature type="repeat" description="ANK" evidence="4">
    <location>
        <begin position="1705"/>
        <end position="1737"/>
    </location>
</feature>
<feature type="compositionally biased region" description="Polar residues" evidence="6">
    <location>
        <begin position="2614"/>
        <end position="2633"/>
    </location>
</feature>
<protein>
    <submittedName>
        <fullName evidence="8">Ankyrin repeat and KH domain-containing protein 1</fullName>
    </submittedName>
</protein>
<evidence type="ECO:0000256" key="5">
    <source>
        <dbReference type="PROSITE-ProRule" id="PRU00117"/>
    </source>
</evidence>
<feature type="repeat" description="ANK" evidence="4">
    <location>
        <begin position="1637"/>
        <end position="1669"/>
    </location>
</feature>
<feature type="compositionally biased region" description="Polar residues" evidence="6">
    <location>
        <begin position="756"/>
        <end position="770"/>
    </location>
</feature>
<feature type="repeat" description="ANK" evidence="4">
    <location>
        <begin position="361"/>
        <end position="393"/>
    </location>
</feature>
<feature type="repeat" description="ANK" evidence="4">
    <location>
        <begin position="194"/>
        <end position="226"/>
    </location>
</feature>
<dbReference type="SMART" id="SM00248">
    <property type="entry name" value="ANK"/>
    <property type="match status" value="25"/>
</dbReference>
<dbReference type="GO" id="GO:0003723">
    <property type="term" value="F:RNA binding"/>
    <property type="evidence" value="ECO:0007669"/>
    <property type="project" value="UniProtKB-UniRule"/>
</dbReference>
<feature type="compositionally biased region" description="Polar residues" evidence="6">
    <location>
        <begin position="2517"/>
        <end position="2537"/>
    </location>
</feature>
<sequence length="2633" mass="278639">MQNVAQGSSSDGQKVEKVSILDLGKSSTPHSSNSSPTKSETDTFSEHQPRSMSDSSDSEEDEVSEVESFVIDQELDDEVRLEASKFLLASDESEHAVDPETQARLEALLEAAGIGKLSSGDGKHLSDPEVLRRLTSSVSCALDEAAAALTRMRNENQRPQQETRSLVEACSDGDVGTVKKLLTEGRSVHETTEEGESLLSLACSAGYYELAQVLLAMNANVEDRGIKGDCTPLMEAASAGHVDIVKLLITHGADVNAQSSSGNTPLMYGCAGGYSEVVKVLLEAGANVEDHNENGHTPLMEAASAGKVAVAKVLLEHGAGINTHSNEFKESALTLACYKGHLDMVRFLLEAGADQEHKTDEMHTALMEASMDGHVEVAKLLLDSGAQVNMPTDSFESPLTLAACGGHVDLAMLLIERGANIEEVNDEGYTPLMEAAREGHEEMVALLLSQGANINAQTEETQETALTLACCGGFLEVADFLLKAGADLELGSSTPLMEAAQEGHLELVKYLLDQNANVTAQTQTGDTALTYACENGHTDVADLLLQYGSDLEHESEGGRTPLMKACRAGHQCTVKFLIQKGADVNRQSTNNDHTPLSLASAGGHLAVVQLLLQHNADPFHKLKDNSTMLIEAAKGGHTKVVELLLDYPHSIMMGGQQQQSPPQTQPPHSHPPLQLQAQTHPQSQPTVIQTPTQVQLSSHPVSPEQAQQLHQQRHVQQAGLIAVPDAVQALPQEEVSPAAVLNISSSSKTGSPTSTDPNVTLFSASSSPEGSDNLKKSLLRKSRIAAALEDSVLTSAEAQQAKNVPPGEGGAALSKEESNILDKGSTGEQLLRQQIYADLQRVEEEQQNQLLLASYDASSDASAGVTPEQVPPQTQSPATSFSATPPEPQPSLSTQKGAVSSPGSTSGTSLPKVQVPLQLLADSQSTTTTTATVTTSNPAAIYLPPPPSTPPQTVTSSAEVNQSTAISDRPKAKPASKKEGQKARKQQIVQAVTQELALQAAQMAQAAQLGRNAGICAAMNMAQINNQQAEQRVQTLDTEVLQRHEQLHLHQPPPQTIRVDPADPKVAAGGILTPSQLIAHLQQLDPSITAATPQQLHHHVHQVLHQKPNLRTLQQMLPGGPDELAELLSDQVDHGTLDREHLASAVVDSLEALQALALDDMHADACAQAENFQAITAMAAAQVQGDMSRVEYYAVPTSGAQHPALQVSTSLSGLDGDKQLQYQQYQLTTGNAPCSLEVIANATNAQILANRAAAAAGAASSTSSTIPTSFQPQLLLPPLSPQLATSPSDSSTPPLPVPASSAAVAMQATTVPVPPPLPNPAASKSSVRVTTSTAPTTASANATATVQTSMPTACTQPHHHHGTPCSSHQVQASTQTLSAGVTVPLNDKKGLTVTQTQAAGKGKKARYQVQPQARQQPALQPQPPQQPATAQQQGVTHHDPSTAPGQYATPCGQAPVSSLNVDSETESNHDTALTLACAGGHDELVELLLNRGSDIEHRDKKGFTPLILAATAGHHKVVEILLDHGADIEAQSERTKDTPLSLACSGGRYEVVDLLLQRGANKEHRNVSDYTPLSLAASGGYVNIIKLLLAHGAEINSRTGSKLGISPLMLAAMNGHTAAVKLLLDMGSDINAQIETNRNTALTLACFQGRHEVVSLLLDRKANVEHRAKTGLTPLMEAASGGYVEVGRVLLDKGADVNAPPVPSSRDTGLTIAADKGHVRFVELLLTRGAQVEVKNKKGNSPLWLAANGGHLSVVELLFNAGADIDSQDNRKVSCLMAAFRKGHIKVVKWMVHHVLQFPSDQEMTRYHSTINDKELVDKCQDCVKIIRAAKDQQAAKANKNASILLEELDMEKNREESKRLAAQRRRERKKKKKQEKRKQMGNCNDNDNDNEDDNEDKGEESEREFSGSENCTAPDSESPDRVAAPTETVDKEEGDSGIDANSQGSCSSSDVKAKDRRKDKKKKTNGRNNLNTNLKSEKENNPPESTPTNNRVPQTSTSSSRFVEERPAERRTAIPSTASSTSTSTTTTASSRSTIQERQDRKIKSDNKPVPTNTTHMVFEATARHPADREDFEATGNETYTPVSKTKKVSQLYNIGDAGRYESETTTVGKASSSTSPKQGGKRDEGWKEVVRKYSPSVPNSYPQNSSSHFRSKKVSVPLNAISRVIGRGGSNINAIRAATGAQIEVEKQCKGQGERIITIKGCADATRQAHMLIATLIKDPDVDIMGMLPKPIKSGTTLGQWEKPVPATLKMKPAAVAVGLKPASAPATAPTPLLGPATFTKVVPSTEKRAAILAASNTKTTMSYTSAIMTSGRNASRGHAPLTTQTFAAKLSEPTGVPSPTPLASIAPPKTRQPQAAPPATAPVTPLVSTVPSPKHHRPPPISSAPPSMTSHFKASLAHSSVSTSSSVTPASVALASSAVRSSSPAQPALSQVSGEAEPASSTTTTPLTYSLFNSDKTMWSRDSDGNSNQKGMNFASVAAAGSASAASSLTPAPAQYLDSTPPQVDISKAPGYRKNTTCSPVSSKPCSTASSPPSMSAEAHAHRERDRERERDAPAHSSAAPSPVKPPSLLAISRPGPPPAAGPGPGPGDAPHQHPQGPPPPVSQPGPGPVMTSQPSAISRPSLEIQPSRT</sequence>
<feature type="region of interest" description="Disordered" evidence="6">
    <location>
        <begin position="860"/>
        <end position="910"/>
    </location>
</feature>
<feature type="compositionally biased region" description="Low complexity" evidence="6">
    <location>
        <begin position="1325"/>
        <end position="1349"/>
    </location>
</feature>